<dbReference type="InterPro" id="IPR036420">
    <property type="entry name" value="BRCT_dom_sf"/>
</dbReference>
<protein>
    <recommendedName>
        <fullName evidence="5">protein-serine/threonine phosphatase</fullName>
        <ecNumber evidence="5">3.1.3.16</ecNumber>
    </recommendedName>
</protein>
<proteinExistence type="predicted"/>
<evidence type="ECO:0000256" key="1">
    <source>
        <dbReference type="ARBA" id="ARBA00001936"/>
    </source>
</evidence>
<comment type="cofactor">
    <cofactor evidence="1">
        <name>Mn(2+)</name>
        <dbReference type="ChEBI" id="CHEBI:29035"/>
    </cofactor>
</comment>
<evidence type="ECO:0000313" key="19">
    <source>
        <dbReference type="Proteomes" id="UP000026915"/>
    </source>
</evidence>
<evidence type="ECO:0000256" key="4">
    <source>
        <dbReference type="ARBA" id="ARBA00004123"/>
    </source>
</evidence>
<dbReference type="GO" id="GO:0003723">
    <property type="term" value="F:RNA binding"/>
    <property type="evidence" value="ECO:0007669"/>
    <property type="project" value="UniProtKB-KW"/>
</dbReference>
<dbReference type="Gramene" id="EOX98104">
    <property type="protein sequence ID" value="EOX98104"/>
    <property type="gene ID" value="TCM_006940"/>
</dbReference>
<gene>
    <name evidence="18" type="ORF">TCM_006940</name>
</gene>
<dbReference type="InParanoid" id="A0A061DZA3"/>
<reference evidence="18 19" key="1">
    <citation type="journal article" date="2013" name="Genome Biol.">
        <title>The genome sequence of the most widely cultivated cacao type and its use to identify candidate genes regulating pod color.</title>
        <authorList>
            <person name="Motamayor J.C."/>
            <person name="Mockaitis K."/>
            <person name="Schmutz J."/>
            <person name="Haiminen N."/>
            <person name="Iii D.L."/>
            <person name="Cornejo O."/>
            <person name="Findley S.D."/>
            <person name="Zheng P."/>
            <person name="Utro F."/>
            <person name="Royaert S."/>
            <person name="Saski C."/>
            <person name="Jenkins J."/>
            <person name="Podicheti R."/>
            <person name="Zhao M."/>
            <person name="Scheffler B.E."/>
            <person name="Stack J.C."/>
            <person name="Feltus F.A."/>
            <person name="Mustiga G.M."/>
            <person name="Amores F."/>
            <person name="Phillips W."/>
            <person name="Marelli J.P."/>
            <person name="May G.D."/>
            <person name="Shapiro H."/>
            <person name="Ma J."/>
            <person name="Bustamante C.D."/>
            <person name="Schnell R.J."/>
            <person name="Main D."/>
            <person name="Gilbert D."/>
            <person name="Parida L."/>
            <person name="Kuhn D.N."/>
        </authorList>
    </citation>
    <scope>NUCLEOTIDE SEQUENCE [LARGE SCALE GENOMIC DNA]</scope>
    <source>
        <strain evidence="19">cv. Matina 1-6</strain>
    </source>
</reference>
<dbReference type="Proteomes" id="UP000026915">
    <property type="component" value="Chromosome 2"/>
</dbReference>
<dbReference type="EC" id="3.1.3.16" evidence="5"/>
<evidence type="ECO:0000256" key="8">
    <source>
        <dbReference type="ARBA" id="ARBA00022801"/>
    </source>
</evidence>
<evidence type="ECO:0000256" key="15">
    <source>
        <dbReference type="ARBA" id="ARBA00063107"/>
    </source>
</evidence>
<evidence type="ECO:0000256" key="14">
    <source>
        <dbReference type="ARBA" id="ARBA00048336"/>
    </source>
</evidence>
<keyword evidence="6" id="KW-0678">Repressor</keyword>
<dbReference type="AlphaFoldDB" id="A0A061DZA3"/>
<evidence type="ECO:0000256" key="7">
    <source>
        <dbReference type="ARBA" id="ARBA00022723"/>
    </source>
</evidence>
<dbReference type="GO" id="GO:0005634">
    <property type="term" value="C:nucleus"/>
    <property type="evidence" value="ECO:0007669"/>
    <property type="project" value="UniProtKB-SubCell"/>
</dbReference>
<evidence type="ECO:0000256" key="12">
    <source>
        <dbReference type="ARBA" id="ARBA00023242"/>
    </source>
</evidence>
<comment type="catalytic activity">
    <reaction evidence="13">
        <text>O-phospho-L-seryl-[protein] + H2O = L-seryl-[protein] + phosphate</text>
        <dbReference type="Rhea" id="RHEA:20629"/>
        <dbReference type="Rhea" id="RHEA-COMP:9863"/>
        <dbReference type="Rhea" id="RHEA-COMP:11604"/>
        <dbReference type="ChEBI" id="CHEBI:15377"/>
        <dbReference type="ChEBI" id="CHEBI:29999"/>
        <dbReference type="ChEBI" id="CHEBI:43474"/>
        <dbReference type="ChEBI" id="CHEBI:83421"/>
        <dbReference type="EC" id="3.1.3.16"/>
    </reaction>
</comment>
<dbReference type="SUPFAM" id="SSF52113">
    <property type="entry name" value="BRCT domain"/>
    <property type="match status" value="1"/>
</dbReference>
<keyword evidence="11" id="KW-0804">Transcription</keyword>
<evidence type="ECO:0000256" key="16">
    <source>
        <dbReference type="SAM" id="MobiDB-lite"/>
    </source>
</evidence>
<evidence type="ECO:0000256" key="13">
    <source>
        <dbReference type="ARBA" id="ARBA00047761"/>
    </source>
</evidence>
<dbReference type="FunFam" id="3.40.50.10190:FF:000014">
    <property type="entry name" value="RNA polymerase II C-terminal domain phosphatase-like 3"/>
    <property type="match status" value="1"/>
</dbReference>
<keyword evidence="7" id="KW-0479">Metal-binding</keyword>
<sequence length="237" mass="27054">MSFVTDSPVHSSCSDDFAALLDAELEVGSSGFSPDEEDEEADGDNDNDDDLDSQKEQKVQDREVGRLRRTSGSNLSGFDRNNLEEECSKSLSQLKSDEREPDGALASILKLLRQIHHMFFDELDCNLARRDVKQLLTTVRKEVLRGCKIIFSRAFPTDFRTDTHPLWKMAERLGATWSTETELSVTHVVSKDAGTEKSHWAVKEKKFLVHPWWIEVANFSWHKQPEQNFPVSQGRKQ</sequence>
<name>A0A061DZA3_THECC</name>
<dbReference type="PANTHER" id="PTHR23081">
    <property type="entry name" value="RNA POLYMERASE II CTD PHOSPHATASE"/>
    <property type="match status" value="1"/>
</dbReference>
<accession>A0A061DZA3</accession>
<feature type="region of interest" description="Disordered" evidence="16">
    <location>
        <begin position="25"/>
        <end position="80"/>
    </location>
</feature>
<comment type="cofactor">
    <cofactor evidence="2">
        <name>Co(2+)</name>
        <dbReference type="ChEBI" id="CHEBI:48828"/>
    </cofactor>
</comment>
<dbReference type="STRING" id="3641.A0A061DZA3"/>
<organism evidence="18 19">
    <name type="scientific">Theobroma cacao</name>
    <name type="common">Cacao</name>
    <name type="synonym">Cocoa</name>
    <dbReference type="NCBI Taxonomy" id="3641"/>
    <lineage>
        <taxon>Eukaryota</taxon>
        <taxon>Viridiplantae</taxon>
        <taxon>Streptophyta</taxon>
        <taxon>Embryophyta</taxon>
        <taxon>Tracheophyta</taxon>
        <taxon>Spermatophyta</taxon>
        <taxon>Magnoliopsida</taxon>
        <taxon>eudicotyledons</taxon>
        <taxon>Gunneridae</taxon>
        <taxon>Pentapetalae</taxon>
        <taxon>rosids</taxon>
        <taxon>malvids</taxon>
        <taxon>Malvales</taxon>
        <taxon>Malvaceae</taxon>
        <taxon>Byttnerioideae</taxon>
        <taxon>Theobroma</taxon>
    </lineage>
</organism>
<dbReference type="Gene3D" id="3.40.50.10190">
    <property type="entry name" value="BRCT domain"/>
    <property type="match status" value="1"/>
</dbReference>
<evidence type="ECO:0000256" key="5">
    <source>
        <dbReference type="ARBA" id="ARBA00013081"/>
    </source>
</evidence>
<comment type="subcellular location">
    <subcellularLocation>
        <location evidence="4">Nucleus</location>
    </subcellularLocation>
</comment>
<dbReference type="PROSITE" id="PS50172">
    <property type="entry name" value="BRCT"/>
    <property type="match status" value="1"/>
</dbReference>
<keyword evidence="12" id="KW-0539">Nucleus</keyword>
<dbReference type="GO" id="GO:0046872">
    <property type="term" value="F:metal ion binding"/>
    <property type="evidence" value="ECO:0007669"/>
    <property type="project" value="UniProtKB-KW"/>
</dbReference>
<comment type="cofactor">
    <cofactor evidence="3">
        <name>Mg(2+)</name>
        <dbReference type="ChEBI" id="CHEBI:18420"/>
    </cofactor>
</comment>
<evidence type="ECO:0000256" key="9">
    <source>
        <dbReference type="ARBA" id="ARBA00022884"/>
    </source>
</evidence>
<keyword evidence="9" id="KW-0694">RNA-binding</keyword>
<dbReference type="GO" id="GO:0009651">
    <property type="term" value="P:response to salt stress"/>
    <property type="evidence" value="ECO:0007669"/>
    <property type="project" value="UniProtKB-ARBA"/>
</dbReference>
<dbReference type="PANTHER" id="PTHR23081:SF36">
    <property type="entry name" value="RNA POLYMERASE II SUBUNIT A C-TERMINAL DOMAIN PHOSPHATASE"/>
    <property type="match status" value="1"/>
</dbReference>
<dbReference type="HOGENOM" id="CLU_1172445_0_0_1"/>
<evidence type="ECO:0000256" key="11">
    <source>
        <dbReference type="ARBA" id="ARBA00023163"/>
    </source>
</evidence>
<dbReference type="eggNOG" id="KOG0323">
    <property type="taxonomic scope" value="Eukaryota"/>
</dbReference>
<dbReference type="CDD" id="cd17729">
    <property type="entry name" value="BRCT_CTDP1"/>
    <property type="match status" value="1"/>
</dbReference>
<keyword evidence="19" id="KW-1185">Reference proteome</keyword>
<evidence type="ECO:0000256" key="3">
    <source>
        <dbReference type="ARBA" id="ARBA00001946"/>
    </source>
</evidence>
<feature type="compositionally biased region" description="Basic and acidic residues" evidence="16">
    <location>
        <begin position="52"/>
        <end position="66"/>
    </location>
</feature>
<dbReference type="InterPro" id="IPR039189">
    <property type="entry name" value="Fcp1"/>
</dbReference>
<evidence type="ECO:0000256" key="6">
    <source>
        <dbReference type="ARBA" id="ARBA00022491"/>
    </source>
</evidence>
<keyword evidence="8" id="KW-0378">Hydrolase</keyword>
<dbReference type="InterPro" id="IPR001357">
    <property type="entry name" value="BRCT_dom"/>
</dbReference>
<feature type="domain" description="BRCT" evidence="17">
    <location>
        <begin position="139"/>
        <end position="214"/>
    </location>
</feature>
<evidence type="ECO:0000313" key="18">
    <source>
        <dbReference type="EMBL" id="EOX98104.1"/>
    </source>
</evidence>
<dbReference type="GO" id="GO:0008420">
    <property type="term" value="F:RNA polymerase II CTD heptapeptide repeat phosphatase activity"/>
    <property type="evidence" value="ECO:0000318"/>
    <property type="project" value="GO_Central"/>
</dbReference>
<evidence type="ECO:0000256" key="10">
    <source>
        <dbReference type="ARBA" id="ARBA00023015"/>
    </source>
</evidence>
<comment type="catalytic activity">
    <reaction evidence="14">
        <text>O-phospho-L-threonyl-[protein] + H2O = L-threonyl-[protein] + phosphate</text>
        <dbReference type="Rhea" id="RHEA:47004"/>
        <dbReference type="Rhea" id="RHEA-COMP:11060"/>
        <dbReference type="Rhea" id="RHEA-COMP:11605"/>
        <dbReference type="ChEBI" id="CHEBI:15377"/>
        <dbReference type="ChEBI" id="CHEBI:30013"/>
        <dbReference type="ChEBI" id="CHEBI:43474"/>
        <dbReference type="ChEBI" id="CHEBI:61977"/>
        <dbReference type="EC" id="3.1.3.16"/>
    </reaction>
</comment>
<keyword evidence="10" id="KW-0805">Transcription regulation</keyword>
<evidence type="ECO:0000256" key="2">
    <source>
        <dbReference type="ARBA" id="ARBA00001941"/>
    </source>
</evidence>
<feature type="compositionally biased region" description="Acidic residues" evidence="16">
    <location>
        <begin position="34"/>
        <end position="51"/>
    </location>
</feature>
<dbReference type="EMBL" id="CM001880">
    <property type="protein sequence ID" value="EOX98104.1"/>
    <property type="molecule type" value="Genomic_DNA"/>
</dbReference>
<evidence type="ECO:0000259" key="17">
    <source>
        <dbReference type="PROSITE" id="PS50172"/>
    </source>
</evidence>
<comment type="subunit">
    <text evidence="15">Interacts with RAP74.</text>
</comment>